<dbReference type="InterPro" id="IPR015864">
    <property type="entry name" value="FAD_synthase"/>
</dbReference>
<dbReference type="Gene3D" id="3.40.50.620">
    <property type="entry name" value="HUPs"/>
    <property type="match status" value="1"/>
</dbReference>
<keyword evidence="10 14" id="KW-0067">ATP-binding</keyword>
<accession>A0A1J5NUA7</accession>
<keyword evidence="8 14" id="KW-0418">Kinase</keyword>
<name>A0A1J5NUA7_NEOTH</name>
<protein>
    <recommendedName>
        <fullName evidence="14">Riboflavin biosynthesis protein</fullName>
    </recommendedName>
    <domain>
        <recommendedName>
            <fullName evidence="14">Riboflavin kinase</fullName>
            <ecNumber evidence="14">2.7.1.26</ecNumber>
        </recommendedName>
        <alternativeName>
            <fullName evidence="14">Flavokinase</fullName>
        </alternativeName>
    </domain>
    <domain>
        <recommendedName>
            <fullName evidence="14">FMN adenylyltransferase</fullName>
            <ecNumber evidence="14">2.7.7.2</ecNumber>
        </recommendedName>
        <alternativeName>
            <fullName evidence="14">FAD pyrophosphorylase</fullName>
        </alternativeName>
        <alternativeName>
            <fullName evidence="14">FAD synthase</fullName>
        </alternativeName>
    </domain>
</protein>
<dbReference type="PIRSF" id="PIRSF004491">
    <property type="entry name" value="FAD_Synth"/>
    <property type="match status" value="1"/>
</dbReference>
<proteinExistence type="inferred from homology"/>
<dbReference type="SMART" id="SM00904">
    <property type="entry name" value="Flavokinase"/>
    <property type="match status" value="1"/>
</dbReference>
<dbReference type="InterPro" id="IPR014729">
    <property type="entry name" value="Rossmann-like_a/b/a_fold"/>
</dbReference>
<evidence type="ECO:0000256" key="4">
    <source>
        <dbReference type="ARBA" id="ARBA00022643"/>
    </source>
</evidence>
<dbReference type="PANTHER" id="PTHR22749:SF6">
    <property type="entry name" value="RIBOFLAVIN KINASE"/>
    <property type="match status" value="1"/>
</dbReference>
<dbReference type="OrthoDB" id="9803667at2"/>
<evidence type="ECO:0000313" key="17">
    <source>
        <dbReference type="Proteomes" id="UP000182811"/>
    </source>
</evidence>
<comment type="catalytic activity">
    <reaction evidence="13 14">
        <text>FMN + ATP + H(+) = FAD + diphosphate</text>
        <dbReference type="Rhea" id="RHEA:17237"/>
        <dbReference type="ChEBI" id="CHEBI:15378"/>
        <dbReference type="ChEBI" id="CHEBI:30616"/>
        <dbReference type="ChEBI" id="CHEBI:33019"/>
        <dbReference type="ChEBI" id="CHEBI:57692"/>
        <dbReference type="ChEBI" id="CHEBI:58210"/>
        <dbReference type="EC" id="2.7.7.2"/>
    </reaction>
</comment>
<dbReference type="Proteomes" id="UP000182811">
    <property type="component" value="Unassembled WGS sequence"/>
</dbReference>
<evidence type="ECO:0000256" key="13">
    <source>
        <dbReference type="ARBA" id="ARBA00049494"/>
    </source>
</evidence>
<dbReference type="GO" id="GO:0003919">
    <property type="term" value="F:FMN adenylyltransferase activity"/>
    <property type="evidence" value="ECO:0007669"/>
    <property type="project" value="UniProtKB-UniRule"/>
</dbReference>
<dbReference type="AlphaFoldDB" id="A0A1J5NUA7"/>
<dbReference type="InterPro" id="IPR015865">
    <property type="entry name" value="Riboflavin_kinase_bac/euk"/>
</dbReference>
<comment type="pathway">
    <text evidence="2 14">Cofactor biosynthesis; FMN biosynthesis; FMN from riboflavin (ATP route): step 1/1.</text>
</comment>
<dbReference type="EMBL" id="MDDC01000011">
    <property type="protein sequence ID" value="OIQ58884.1"/>
    <property type="molecule type" value="Genomic_DNA"/>
</dbReference>
<evidence type="ECO:0000256" key="3">
    <source>
        <dbReference type="ARBA" id="ARBA00022630"/>
    </source>
</evidence>
<evidence type="ECO:0000256" key="5">
    <source>
        <dbReference type="ARBA" id="ARBA00022679"/>
    </source>
</evidence>
<dbReference type="CDD" id="cd02064">
    <property type="entry name" value="FAD_synthetase_N"/>
    <property type="match status" value="1"/>
</dbReference>
<reference evidence="16 17" key="1">
    <citation type="submission" date="2016-08" db="EMBL/GenBank/DDBJ databases">
        <title>Genome-based comparison of Moorella thermoacetic strains.</title>
        <authorList>
            <person name="Poehlein A."/>
            <person name="Bengelsdorf F.R."/>
            <person name="Esser C."/>
            <person name="Duerre P."/>
            <person name="Daniel R."/>
        </authorList>
    </citation>
    <scope>NUCLEOTIDE SEQUENCE [LARGE SCALE GENOMIC DNA]</scope>
    <source>
        <strain evidence="16 17">DSM 21394</strain>
    </source>
</reference>
<dbReference type="EC" id="2.7.7.2" evidence="14"/>
<evidence type="ECO:0000256" key="6">
    <source>
        <dbReference type="ARBA" id="ARBA00022695"/>
    </source>
</evidence>
<dbReference type="Pfam" id="PF06574">
    <property type="entry name" value="FAD_syn"/>
    <property type="match status" value="1"/>
</dbReference>
<dbReference type="GO" id="GO:0006747">
    <property type="term" value="P:FAD biosynthetic process"/>
    <property type="evidence" value="ECO:0007669"/>
    <property type="project" value="UniProtKB-UniRule"/>
</dbReference>
<dbReference type="InterPro" id="IPR023465">
    <property type="entry name" value="Riboflavin_kinase_dom_sf"/>
</dbReference>
<keyword evidence="11" id="KW-0511">Multifunctional enzyme</keyword>
<dbReference type="GO" id="GO:0008531">
    <property type="term" value="F:riboflavin kinase activity"/>
    <property type="evidence" value="ECO:0007669"/>
    <property type="project" value="UniProtKB-UniRule"/>
</dbReference>
<dbReference type="SUPFAM" id="SSF82114">
    <property type="entry name" value="Riboflavin kinase-like"/>
    <property type="match status" value="1"/>
</dbReference>
<evidence type="ECO:0000256" key="11">
    <source>
        <dbReference type="ARBA" id="ARBA00023268"/>
    </source>
</evidence>
<keyword evidence="6 14" id="KW-0548">Nucleotidyltransferase</keyword>
<dbReference type="SUPFAM" id="SSF52374">
    <property type="entry name" value="Nucleotidylyl transferase"/>
    <property type="match status" value="1"/>
</dbReference>
<evidence type="ECO:0000256" key="9">
    <source>
        <dbReference type="ARBA" id="ARBA00022827"/>
    </source>
</evidence>
<evidence type="ECO:0000256" key="1">
    <source>
        <dbReference type="ARBA" id="ARBA00004726"/>
    </source>
</evidence>
<dbReference type="InterPro" id="IPR023468">
    <property type="entry name" value="Riboflavin_kinase"/>
</dbReference>
<gene>
    <name evidence="16" type="primary">ribF</name>
    <name evidence="16" type="ORF">MOTE_16380</name>
</gene>
<evidence type="ECO:0000259" key="15">
    <source>
        <dbReference type="SMART" id="SM00904"/>
    </source>
</evidence>
<dbReference type="UniPathway" id="UPA00277">
    <property type="reaction ID" value="UER00407"/>
</dbReference>
<comment type="catalytic activity">
    <reaction evidence="12 14">
        <text>riboflavin + ATP = FMN + ADP + H(+)</text>
        <dbReference type="Rhea" id="RHEA:14357"/>
        <dbReference type="ChEBI" id="CHEBI:15378"/>
        <dbReference type="ChEBI" id="CHEBI:30616"/>
        <dbReference type="ChEBI" id="CHEBI:57986"/>
        <dbReference type="ChEBI" id="CHEBI:58210"/>
        <dbReference type="ChEBI" id="CHEBI:456216"/>
        <dbReference type="EC" id="2.7.1.26"/>
    </reaction>
</comment>
<dbReference type="InterPro" id="IPR002606">
    <property type="entry name" value="Riboflavin_kinase_bac"/>
</dbReference>
<keyword evidence="4 14" id="KW-0288">FMN</keyword>
<dbReference type="NCBIfam" id="NF004160">
    <property type="entry name" value="PRK05627.1-3"/>
    <property type="match status" value="1"/>
</dbReference>
<dbReference type="NCBIfam" id="TIGR00083">
    <property type="entry name" value="ribF"/>
    <property type="match status" value="1"/>
</dbReference>
<sequence>MQVWQGLPAERAMNDGCNLALGNFDGVHRGHQHLISSVVQKSRSGGGDGVVVTFVPHPARVLESSPPGLLTTTGRKIKLIGQLGIDHLFLLPFTRSLAALEPEAFVREILWAHFHPRLVAVGFNFTFGHRGAGTPALLRRLGEELGFKVEVMAPVTLRGLTVSSTAIRNALGNGDIGLARDLLGYWPVLTGRVVAGDQRGRQLGFPTANLAVPPELKLPACGVYACFASSRGQKWQAVVNIGRRPTFGSHLPATIEAHLLDFSGNLYNEEMELEFRAFLRQERKFANPGELKAQMEVDREQARNILGGFGFSILEQRDRQA</sequence>
<dbReference type="UniPathway" id="UPA00276">
    <property type="reaction ID" value="UER00406"/>
</dbReference>
<organism evidence="16 17">
    <name type="scientific">Neomoorella thermoacetica</name>
    <name type="common">Clostridium thermoaceticum</name>
    <dbReference type="NCBI Taxonomy" id="1525"/>
    <lineage>
        <taxon>Bacteria</taxon>
        <taxon>Bacillati</taxon>
        <taxon>Bacillota</taxon>
        <taxon>Clostridia</taxon>
        <taxon>Neomoorellales</taxon>
        <taxon>Neomoorellaceae</taxon>
        <taxon>Neomoorella</taxon>
    </lineage>
</organism>
<evidence type="ECO:0000256" key="7">
    <source>
        <dbReference type="ARBA" id="ARBA00022741"/>
    </source>
</evidence>
<keyword evidence="3 14" id="KW-0285">Flavoprotein</keyword>
<dbReference type="GO" id="GO:0009398">
    <property type="term" value="P:FMN biosynthetic process"/>
    <property type="evidence" value="ECO:0007669"/>
    <property type="project" value="UniProtKB-UniRule"/>
</dbReference>
<evidence type="ECO:0000256" key="12">
    <source>
        <dbReference type="ARBA" id="ARBA00047880"/>
    </source>
</evidence>
<dbReference type="EC" id="2.7.1.26" evidence="14"/>
<comment type="pathway">
    <text evidence="1 14">Cofactor biosynthesis; FAD biosynthesis; FAD from FMN: step 1/1.</text>
</comment>
<evidence type="ECO:0000256" key="2">
    <source>
        <dbReference type="ARBA" id="ARBA00005201"/>
    </source>
</evidence>
<keyword evidence="7 14" id="KW-0547">Nucleotide-binding</keyword>
<dbReference type="Gene3D" id="2.40.30.30">
    <property type="entry name" value="Riboflavin kinase-like"/>
    <property type="match status" value="1"/>
</dbReference>
<dbReference type="GO" id="GO:0009231">
    <property type="term" value="P:riboflavin biosynthetic process"/>
    <property type="evidence" value="ECO:0007669"/>
    <property type="project" value="InterPro"/>
</dbReference>
<feature type="domain" description="Riboflavin kinase" evidence="15">
    <location>
        <begin position="182"/>
        <end position="307"/>
    </location>
</feature>
<evidence type="ECO:0000256" key="10">
    <source>
        <dbReference type="ARBA" id="ARBA00022840"/>
    </source>
</evidence>
<dbReference type="FunFam" id="3.40.50.620:FF:000021">
    <property type="entry name" value="Riboflavin biosynthesis protein"/>
    <property type="match status" value="1"/>
</dbReference>
<comment type="caution">
    <text evidence="16">The sequence shown here is derived from an EMBL/GenBank/DDBJ whole genome shotgun (WGS) entry which is preliminary data.</text>
</comment>
<evidence type="ECO:0000256" key="8">
    <source>
        <dbReference type="ARBA" id="ARBA00022777"/>
    </source>
</evidence>
<evidence type="ECO:0000256" key="14">
    <source>
        <dbReference type="PIRNR" id="PIRNR004491"/>
    </source>
</evidence>
<keyword evidence="9 14" id="KW-0274">FAD</keyword>
<dbReference type="GO" id="GO:0005524">
    <property type="term" value="F:ATP binding"/>
    <property type="evidence" value="ECO:0007669"/>
    <property type="project" value="UniProtKB-UniRule"/>
</dbReference>
<keyword evidence="5 14" id="KW-0808">Transferase</keyword>
<evidence type="ECO:0000313" key="16">
    <source>
        <dbReference type="EMBL" id="OIQ58884.1"/>
    </source>
</evidence>
<dbReference type="PANTHER" id="PTHR22749">
    <property type="entry name" value="RIBOFLAVIN KINASE/FMN ADENYLYLTRANSFERASE"/>
    <property type="match status" value="1"/>
</dbReference>
<comment type="similarity">
    <text evidence="14">Belongs to the ribF family.</text>
</comment>
<dbReference type="Pfam" id="PF01687">
    <property type="entry name" value="Flavokinase"/>
    <property type="match status" value="1"/>
</dbReference>